<dbReference type="Proteomes" id="UP000503096">
    <property type="component" value="Chromosome"/>
</dbReference>
<evidence type="ECO:0000313" key="4">
    <source>
        <dbReference type="Proteomes" id="UP000503096"/>
    </source>
</evidence>
<gene>
    <name evidence="3" type="ORF">DSM104440_00254</name>
</gene>
<feature type="signal peptide" evidence="2">
    <location>
        <begin position="1"/>
        <end position="20"/>
    </location>
</feature>
<dbReference type="AlphaFoldDB" id="A0A6M4H1Y5"/>
<evidence type="ECO:0008006" key="5">
    <source>
        <dbReference type="Google" id="ProtNLM"/>
    </source>
</evidence>
<protein>
    <recommendedName>
        <fullName evidence="5">Lipoprotein</fullName>
    </recommendedName>
</protein>
<sequence>MTPIQHLLAAGFVLSVFATACEYRPETTVKSAATRTAVAPNPADTVMQPNNMPPPAAPQAGPESRDSAATKPLETLTKPKENTAMPEAGHGNNHSSPAFKKSSAVVPKAPKVAWI</sequence>
<reference evidence="3 4" key="1">
    <citation type="submission" date="2020-04" db="EMBL/GenBank/DDBJ databases">
        <title>Usitatibacter rugosus gen. nov., sp. nov. and Usitatibacter palustris sp. nov., novel members of Usitatibacteraceae fam. nov. within the order Nitrosomonadales isolated from soil.</title>
        <authorList>
            <person name="Huber K.J."/>
            <person name="Neumann-Schaal M."/>
            <person name="Geppert A."/>
            <person name="Luckner M."/>
            <person name="Wanner G."/>
            <person name="Overmann J."/>
        </authorList>
    </citation>
    <scope>NUCLEOTIDE SEQUENCE [LARGE SCALE GENOMIC DNA]</scope>
    <source>
        <strain evidence="3 4">Swamp67</strain>
    </source>
</reference>
<accession>A0A6M4H1Y5</accession>
<keyword evidence="4" id="KW-1185">Reference proteome</keyword>
<evidence type="ECO:0000256" key="1">
    <source>
        <dbReference type="SAM" id="MobiDB-lite"/>
    </source>
</evidence>
<dbReference type="KEGG" id="upl:DSM104440_00254"/>
<feature type="region of interest" description="Disordered" evidence="1">
    <location>
        <begin position="28"/>
        <end position="115"/>
    </location>
</feature>
<keyword evidence="2" id="KW-0732">Signal</keyword>
<evidence type="ECO:0000256" key="2">
    <source>
        <dbReference type="SAM" id="SignalP"/>
    </source>
</evidence>
<proteinExistence type="predicted"/>
<dbReference type="RefSeq" id="WP_171160048.1">
    <property type="nucleotide sequence ID" value="NZ_CP053073.1"/>
</dbReference>
<dbReference type="InParanoid" id="A0A6M4H1Y5"/>
<feature type="chain" id="PRO_5026798336" description="Lipoprotein" evidence="2">
    <location>
        <begin position="21"/>
        <end position="115"/>
    </location>
</feature>
<name>A0A6M4H1Y5_9PROT</name>
<organism evidence="3 4">
    <name type="scientific">Usitatibacter palustris</name>
    <dbReference type="NCBI Taxonomy" id="2732487"/>
    <lineage>
        <taxon>Bacteria</taxon>
        <taxon>Pseudomonadati</taxon>
        <taxon>Pseudomonadota</taxon>
        <taxon>Betaproteobacteria</taxon>
        <taxon>Nitrosomonadales</taxon>
        <taxon>Usitatibacteraceae</taxon>
        <taxon>Usitatibacter</taxon>
    </lineage>
</organism>
<evidence type="ECO:0000313" key="3">
    <source>
        <dbReference type="EMBL" id="QJR13470.1"/>
    </source>
</evidence>
<dbReference type="EMBL" id="CP053073">
    <property type="protein sequence ID" value="QJR13470.1"/>
    <property type="molecule type" value="Genomic_DNA"/>
</dbReference>